<dbReference type="GO" id="GO:0006999">
    <property type="term" value="P:nuclear pore organization"/>
    <property type="evidence" value="ECO:0007669"/>
    <property type="project" value="TreeGrafter"/>
</dbReference>
<evidence type="ECO:0000256" key="4">
    <source>
        <dbReference type="ARBA" id="ARBA00023242"/>
    </source>
</evidence>
<comment type="caution">
    <text evidence="8">The sequence shown here is derived from an EMBL/GenBank/DDBJ whole genome shotgun (WGS) entry which is preliminary data.</text>
</comment>
<dbReference type="GO" id="GO:0006607">
    <property type="term" value="P:NLS-bearing protein import into nucleus"/>
    <property type="evidence" value="ECO:0007669"/>
    <property type="project" value="TreeGrafter"/>
</dbReference>
<keyword evidence="2 5" id="KW-0813">Transport</keyword>
<evidence type="ECO:0000256" key="5">
    <source>
        <dbReference type="PROSITE-ProRule" id="PRU00804"/>
    </source>
</evidence>
<name>A0AAD3DCI2_9STRA</name>
<keyword evidence="9" id="KW-1185">Reference proteome</keyword>
<feature type="compositionally biased region" description="Polar residues" evidence="6">
    <location>
        <begin position="40"/>
        <end position="72"/>
    </location>
</feature>
<keyword evidence="5" id="KW-0811">Translocation</keyword>
<feature type="domain" description="RRM Nup35-type" evidence="7">
    <location>
        <begin position="246"/>
        <end position="341"/>
    </location>
</feature>
<evidence type="ECO:0000313" key="8">
    <source>
        <dbReference type="EMBL" id="GFH60460.1"/>
    </source>
</evidence>
<keyword evidence="5" id="KW-0653">Protein transport</keyword>
<dbReference type="Gene3D" id="3.30.70.330">
    <property type="match status" value="1"/>
</dbReference>
<dbReference type="GO" id="GO:0017056">
    <property type="term" value="F:structural constituent of nuclear pore"/>
    <property type="evidence" value="ECO:0007669"/>
    <property type="project" value="TreeGrafter"/>
</dbReference>
<dbReference type="PANTHER" id="PTHR21527">
    <property type="entry name" value="NUCLEOPORIN NUP35"/>
    <property type="match status" value="1"/>
</dbReference>
<dbReference type="AlphaFoldDB" id="A0AAD3DCI2"/>
<proteinExistence type="predicted"/>
<comment type="subcellular location">
    <subcellularLocation>
        <location evidence="1">Nucleus</location>
    </subcellularLocation>
</comment>
<evidence type="ECO:0000256" key="3">
    <source>
        <dbReference type="ARBA" id="ARBA00022816"/>
    </source>
</evidence>
<evidence type="ECO:0000256" key="2">
    <source>
        <dbReference type="ARBA" id="ARBA00022448"/>
    </source>
</evidence>
<feature type="region of interest" description="Disordered" evidence="6">
    <location>
        <begin position="1"/>
        <end position="149"/>
    </location>
</feature>
<dbReference type="GO" id="GO:0044615">
    <property type="term" value="C:nuclear pore nuclear basket"/>
    <property type="evidence" value="ECO:0007669"/>
    <property type="project" value="TreeGrafter"/>
</dbReference>
<evidence type="ECO:0000256" key="1">
    <source>
        <dbReference type="ARBA" id="ARBA00004123"/>
    </source>
</evidence>
<dbReference type="InterPro" id="IPR012677">
    <property type="entry name" value="Nucleotide-bd_a/b_plait_sf"/>
</dbReference>
<evidence type="ECO:0000313" key="9">
    <source>
        <dbReference type="Proteomes" id="UP001054902"/>
    </source>
</evidence>
<dbReference type="PANTHER" id="PTHR21527:SF6">
    <property type="entry name" value="NUCLEOPORIN NUP35"/>
    <property type="match status" value="1"/>
</dbReference>
<organism evidence="8 9">
    <name type="scientific">Chaetoceros tenuissimus</name>
    <dbReference type="NCBI Taxonomy" id="426638"/>
    <lineage>
        <taxon>Eukaryota</taxon>
        <taxon>Sar</taxon>
        <taxon>Stramenopiles</taxon>
        <taxon>Ochrophyta</taxon>
        <taxon>Bacillariophyta</taxon>
        <taxon>Coscinodiscophyceae</taxon>
        <taxon>Chaetocerotophycidae</taxon>
        <taxon>Chaetocerotales</taxon>
        <taxon>Chaetocerotaceae</taxon>
        <taxon>Chaetoceros</taxon>
    </lineage>
</organism>
<dbReference type="GO" id="GO:0044613">
    <property type="term" value="C:nuclear pore central transport channel"/>
    <property type="evidence" value="ECO:0007669"/>
    <property type="project" value="TreeGrafter"/>
</dbReference>
<evidence type="ECO:0000259" key="7">
    <source>
        <dbReference type="PROSITE" id="PS51472"/>
    </source>
</evidence>
<gene>
    <name evidence="8" type="ORF">CTEN210_16936</name>
</gene>
<accession>A0AAD3DCI2</accession>
<feature type="compositionally biased region" description="Low complexity" evidence="6">
    <location>
        <begin position="77"/>
        <end position="109"/>
    </location>
</feature>
<dbReference type="PROSITE" id="PS51472">
    <property type="entry name" value="RRM_NUP35"/>
    <property type="match status" value="1"/>
</dbReference>
<dbReference type="EMBL" id="BLLK01000069">
    <property type="protein sequence ID" value="GFH60460.1"/>
    <property type="molecule type" value="Genomic_DNA"/>
</dbReference>
<dbReference type="Proteomes" id="UP001054902">
    <property type="component" value="Unassembled WGS sequence"/>
</dbReference>
<keyword evidence="3 5" id="KW-0509">mRNA transport</keyword>
<evidence type="ECO:0000256" key="6">
    <source>
        <dbReference type="SAM" id="MobiDB-lite"/>
    </source>
</evidence>
<dbReference type="GO" id="GO:0005543">
    <property type="term" value="F:phospholipid binding"/>
    <property type="evidence" value="ECO:0007669"/>
    <property type="project" value="TreeGrafter"/>
</dbReference>
<keyword evidence="5" id="KW-0906">Nuclear pore complex</keyword>
<protein>
    <recommendedName>
        <fullName evidence="7">RRM Nup35-type domain-containing protein</fullName>
    </recommendedName>
</protein>
<keyword evidence="4 5" id="KW-0539">Nucleus</keyword>
<dbReference type="InterPro" id="IPR007846">
    <property type="entry name" value="RRM_NUP35_dom"/>
</dbReference>
<sequence>MSSFSFGTATANPPTSSFSFGAPSQDKDNQQRQQQSSNSTGSNIYQNSAVNTPPNTTGGFGNSDSNVFQQKVASPRNLMNTNTNPTMNSSTNESSNLFGSSSGKPFSSSHQDHSSLFGRPTISTQLSTPTFGLSNSTSTQTNTFLSQSTSLGGGLASSASLGLRQRNVGEVNSQNRVHIPKRSMMSMTTEKQFNSKPAASTNIMNDKENQHMNILNSSISTSLVAKPSTAGLGNNISSSSAHLQSINYNQWVVLYGFSTMEQYTFMLEKFDKLGTITRKYPSTAFASNDSALSSNWVCIQYESALQADKAMCQNSSILNMIGGSDSFIVGVMKVDEIIARKLGLKQFLHNGGEEEKSKKTFFGKRDEARPPIGISTSLNEKDVLLNGNDVADRRLLGLDGTNTAPRQGSVCYKLLAWVYGW</sequence>
<reference evidence="8 9" key="1">
    <citation type="journal article" date="2021" name="Sci. Rep.">
        <title>The genome of the diatom Chaetoceros tenuissimus carries an ancient integrated fragment of an extant virus.</title>
        <authorList>
            <person name="Hongo Y."/>
            <person name="Kimura K."/>
            <person name="Takaki Y."/>
            <person name="Yoshida Y."/>
            <person name="Baba S."/>
            <person name="Kobayashi G."/>
            <person name="Nagasaki K."/>
            <person name="Hano T."/>
            <person name="Tomaru Y."/>
        </authorList>
    </citation>
    <scope>NUCLEOTIDE SEQUENCE [LARGE SCALE GENOMIC DNA]</scope>
    <source>
        <strain evidence="8 9">NIES-3715</strain>
    </source>
</reference>
<feature type="compositionally biased region" description="Polar residues" evidence="6">
    <location>
        <begin position="121"/>
        <end position="149"/>
    </location>
</feature>
<dbReference type="GO" id="GO:0051028">
    <property type="term" value="P:mRNA transport"/>
    <property type="evidence" value="ECO:0007669"/>
    <property type="project" value="UniProtKB-UniRule"/>
</dbReference>
<feature type="compositionally biased region" description="Polar residues" evidence="6">
    <location>
        <begin position="1"/>
        <end position="19"/>
    </location>
</feature>
<dbReference type="Pfam" id="PF05172">
    <property type="entry name" value="RRM_Nup35"/>
    <property type="match status" value="1"/>
</dbReference>